<keyword evidence="3" id="KW-1003">Cell membrane</keyword>
<keyword evidence="5" id="KW-0133">Cell shape</keyword>
<evidence type="ECO:0000256" key="5">
    <source>
        <dbReference type="ARBA" id="ARBA00022960"/>
    </source>
</evidence>
<comment type="subcellular location">
    <subcellularLocation>
        <location evidence="1">Cell membrane</location>
        <topology evidence="1">Multi-pass membrane protein</topology>
    </subcellularLocation>
</comment>
<gene>
    <name evidence="9" type="ORF">EI998_10525</name>
</gene>
<evidence type="ECO:0000256" key="4">
    <source>
        <dbReference type="ARBA" id="ARBA00022692"/>
    </source>
</evidence>
<accession>A0A3R8RB41</accession>
<dbReference type="EMBL" id="RSDO01000034">
    <property type="protein sequence ID" value="RRR50361.1"/>
    <property type="molecule type" value="Genomic_DNA"/>
</dbReference>
<reference evidence="9 10" key="1">
    <citation type="submission" date="2018-11" db="EMBL/GenBank/DDBJ databases">
        <authorList>
            <person name="Stevens M.J."/>
            <person name="Cernela N."/>
            <person name="Spoerry Serrano N."/>
            <person name="Schmitt S."/>
            <person name="Schrenzel J."/>
            <person name="Stephan R."/>
        </authorList>
    </citation>
    <scope>NUCLEOTIDE SEQUENCE [LARGE SCALE GENOMIC DNA]</scope>
    <source>
        <strain evidence="9 10">PP422</strain>
    </source>
</reference>
<feature type="transmembrane region" description="Helical" evidence="8">
    <location>
        <begin position="73"/>
        <end position="95"/>
    </location>
</feature>
<name>A0A3R8RB41_STRSU</name>
<keyword evidence="6 8" id="KW-1133">Transmembrane helix</keyword>
<evidence type="ECO:0000256" key="7">
    <source>
        <dbReference type="ARBA" id="ARBA00023136"/>
    </source>
</evidence>
<dbReference type="Pfam" id="PF04093">
    <property type="entry name" value="MreD"/>
    <property type="match status" value="1"/>
</dbReference>
<protein>
    <submittedName>
        <fullName evidence="9">Rod shape-determining protein MreD</fullName>
    </submittedName>
</protein>
<dbReference type="AlphaFoldDB" id="A0A3R8RB41"/>
<dbReference type="InterPro" id="IPR007227">
    <property type="entry name" value="Cell_shape_determining_MreD"/>
</dbReference>
<reference evidence="9 10" key="2">
    <citation type="submission" date="2018-12" db="EMBL/GenBank/DDBJ databases">
        <title>Whole-genome sequences of fifteen clinical Streptococcus suis strains isolated from pigs between 2006 and 2018.</title>
        <authorList>
            <person name="Stevens M.J.A."/>
            <person name="Cernela N."/>
            <person name="Spoerry Serrano N."/>
            <person name="Schmitt S."/>
            <person name="Schrenzel J."/>
            <person name="Stephan R."/>
        </authorList>
    </citation>
    <scope>NUCLEOTIDE SEQUENCE [LARGE SCALE GENOMIC DNA]</scope>
    <source>
        <strain evidence="9 10">PP422</strain>
    </source>
</reference>
<keyword evidence="4 8" id="KW-0812">Transmembrane</keyword>
<proteinExistence type="inferred from homology"/>
<evidence type="ECO:0000256" key="2">
    <source>
        <dbReference type="ARBA" id="ARBA00007776"/>
    </source>
</evidence>
<evidence type="ECO:0000256" key="8">
    <source>
        <dbReference type="SAM" id="Phobius"/>
    </source>
</evidence>
<evidence type="ECO:0000256" key="1">
    <source>
        <dbReference type="ARBA" id="ARBA00004651"/>
    </source>
</evidence>
<comment type="caution">
    <text evidence="9">The sequence shown here is derived from an EMBL/GenBank/DDBJ whole genome shotgun (WGS) entry which is preliminary data.</text>
</comment>
<comment type="similarity">
    <text evidence="2">Belongs to the MreD family.</text>
</comment>
<dbReference type="GO" id="GO:0005886">
    <property type="term" value="C:plasma membrane"/>
    <property type="evidence" value="ECO:0007669"/>
    <property type="project" value="UniProtKB-SubCell"/>
</dbReference>
<dbReference type="GO" id="GO:0008360">
    <property type="term" value="P:regulation of cell shape"/>
    <property type="evidence" value="ECO:0007669"/>
    <property type="project" value="UniProtKB-KW"/>
</dbReference>
<evidence type="ECO:0000313" key="9">
    <source>
        <dbReference type="EMBL" id="RRR50361.1"/>
    </source>
</evidence>
<organism evidence="9 10">
    <name type="scientific">Streptococcus suis</name>
    <dbReference type="NCBI Taxonomy" id="1307"/>
    <lineage>
        <taxon>Bacteria</taxon>
        <taxon>Bacillati</taxon>
        <taxon>Bacillota</taxon>
        <taxon>Bacilli</taxon>
        <taxon>Lactobacillales</taxon>
        <taxon>Streptococcaceae</taxon>
        <taxon>Streptococcus</taxon>
    </lineage>
</organism>
<evidence type="ECO:0000256" key="3">
    <source>
        <dbReference type="ARBA" id="ARBA00022475"/>
    </source>
</evidence>
<sequence>MRNKWFPILLLNLSVLIFLLDGQLALLYTNFLPGFLSASSYLLFFYALYVSLQCRFSQTVLPVAILGFLFDIYYLDLIGVATVLFPVLLCFVYYFSDKLPWKFGTLLMMQFVMIFFFEMIGFLLARVFSLSHLSIFIFLFYHLLPTLIINTLIFIFIYPWLGRFFSITVKT</sequence>
<dbReference type="Proteomes" id="UP000274117">
    <property type="component" value="Unassembled WGS sequence"/>
</dbReference>
<evidence type="ECO:0000313" key="10">
    <source>
        <dbReference type="Proteomes" id="UP000274117"/>
    </source>
</evidence>
<keyword evidence="7 8" id="KW-0472">Membrane</keyword>
<feature type="transmembrane region" description="Helical" evidence="8">
    <location>
        <begin position="107"/>
        <end position="128"/>
    </location>
</feature>
<feature type="transmembrane region" description="Helical" evidence="8">
    <location>
        <begin position="35"/>
        <end position="52"/>
    </location>
</feature>
<feature type="transmembrane region" description="Helical" evidence="8">
    <location>
        <begin position="135"/>
        <end position="161"/>
    </location>
</feature>
<evidence type="ECO:0000256" key="6">
    <source>
        <dbReference type="ARBA" id="ARBA00022989"/>
    </source>
</evidence>